<dbReference type="EMBL" id="KZ613782">
    <property type="protein sequence ID" value="PMD63267.1"/>
    <property type="molecule type" value="Genomic_DNA"/>
</dbReference>
<reference evidence="3 4" key="1">
    <citation type="submission" date="2016-04" db="EMBL/GenBank/DDBJ databases">
        <title>A degradative enzymes factory behind the ericoid mycorrhizal symbiosis.</title>
        <authorList>
            <consortium name="DOE Joint Genome Institute"/>
            <person name="Martino E."/>
            <person name="Morin E."/>
            <person name="Grelet G."/>
            <person name="Kuo A."/>
            <person name="Kohler A."/>
            <person name="Daghino S."/>
            <person name="Barry K."/>
            <person name="Choi C."/>
            <person name="Cichocki N."/>
            <person name="Clum A."/>
            <person name="Copeland A."/>
            <person name="Hainaut M."/>
            <person name="Haridas S."/>
            <person name="Labutti K."/>
            <person name="Lindquist E."/>
            <person name="Lipzen A."/>
            <person name="Khouja H.-R."/>
            <person name="Murat C."/>
            <person name="Ohm R."/>
            <person name="Olson A."/>
            <person name="Spatafora J."/>
            <person name="Veneault-Fourrey C."/>
            <person name="Henrissat B."/>
            <person name="Grigoriev I."/>
            <person name="Martin F."/>
            <person name="Perotto S."/>
        </authorList>
    </citation>
    <scope>NUCLEOTIDE SEQUENCE [LARGE SCALE GENOMIC DNA]</scope>
    <source>
        <strain evidence="3 4">E</strain>
    </source>
</reference>
<dbReference type="Gene3D" id="3.60.110.10">
    <property type="entry name" value="Carbon-nitrogen hydrolase"/>
    <property type="match status" value="1"/>
</dbReference>
<keyword evidence="3" id="KW-0378">Hydrolase</keyword>
<accession>A0A2J6TJS1</accession>
<dbReference type="PROSITE" id="PS50263">
    <property type="entry name" value="CN_HYDROLASE"/>
    <property type="match status" value="1"/>
</dbReference>
<dbReference type="PANTHER" id="PTHR46044:SF1">
    <property type="entry name" value="CN HYDROLASE DOMAIN-CONTAINING PROTEIN"/>
    <property type="match status" value="1"/>
</dbReference>
<dbReference type="AlphaFoldDB" id="A0A2J6TJS1"/>
<dbReference type="InterPro" id="IPR003010">
    <property type="entry name" value="C-N_Hydrolase"/>
</dbReference>
<dbReference type="InterPro" id="IPR036526">
    <property type="entry name" value="C-N_Hydrolase_sf"/>
</dbReference>
<dbReference type="Proteomes" id="UP000235371">
    <property type="component" value="Unassembled WGS sequence"/>
</dbReference>
<dbReference type="FunCoup" id="A0A2J6TJS1">
    <property type="interactions" value="749"/>
</dbReference>
<organism evidence="3 4">
    <name type="scientific">Hyaloscypha bicolor E</name>
    <dbReference type="NCBI Taxonomy" id="1095630"/>
    <lineage>
        <taxon>Eukaryota</taxon>
        <taxon>Fungi</taxon>
        <taxon>Dikarya</taxon>
        <taxon>Ascomycota</taxon>
        <taxon>Pezizomycotina</taxon>
        <taxon>Leotiomycetes</taxon>
        <taxon>Helotiales</taxon>
        <taxon>Hyaloscyphaceae</taxon>
        <taxon>Hyaloscypha</taxon>
        <taxon>Hyaloscypha bicolor</taxon>
    </lineage>
</organism>
<evidence type="ECO:0000313" key="3">
    <source>
        <dbReference type="EMBL" id="PMD63267.1"/>
    </source>
</evidence>
<dbReference type="PANTHER" id="PTHR46044">
    <property type="entry name" value="NITRILASE"/>
    <property type="match status" value="1"/>
</dbReference>
<dbReference type="OrthoDB" id="10250282at2759"/>
<gene>
    <name evidence="3" type="ORF">K444DRAFT_523351</name>
</gene>
<sequence length="333" mass="36225">MTDQKVKVGAMHAAPIYMKKIETLQKVVSLIEEAGKQNVELLVFPEVFVPGFPYFLNSYAPPAQVSAIIEYGRQSVVVSASGGDLAGVREVCKAAKVGIVLGVSQRVKGGHQLFNSLVFIDSAGTLLGTHRKLQPTYAERYIWSQGSGHTLRTYGFDRSESEGFTVGGLCCWENTMNLARQSLIESGHQILAAAWPALSTTEGFEAVADIQIEALAKNHALTAQVFVICASNYVDEACLEWLDKNIGPQTHLEVGGGWSAIVHPFCKLIAGPVRGKEGGDQIVTSEVNLNDLDLVKVYIDANGHFKRPEILKMQKDSKPLWEDDEIAATPALK</sequence>
<proteinExistence type="inferred from homology"/>
<comment type="similarity">
    <text evidence="1">Belongs to the carbon-nitrogen hydrolase superfamily. Nitrilase family.</text>
</comment>
<evidence type="ECO:0000313" key="4">
    <source>
        <dbReference type="Proteomes" id="UP000235371"/>
    </source>
</evidence>
<dbReference type="GeneID" id="36582359"/>
<dbReference type="GO" id="GO:0016787">
    <property type="term" value="F:hydrolase activity"/>
    <property type="evidence" value="ECO:0007669"/>
    <property type="project" value="UniProtKB-KW"/>
</dbReference>
<dbReference type="InParanoid" id="A0A2J6TJS1"/>
<protein>
    <submittedName>
        <fullName evidence="3">Carbon-nitrogen hydrolase</fullName>
    </submittedName>
</protein>
<dbReference type="RefSeq" id="XP_024740171.1">
    <property type="nucleotide sequence ID" value="XM_024874279.1"/>
</dbReference>
<dbReference type="InterPro" id="IPR044149">
    <property type="entry name" value="Nitrilases_CHs"/>
</dbReference>
<dbReference type="CDD" id="cd07564">
    <property type="entry name" value="nitrilases_CHs"/>
    <property type="match status" value="1"/>
</dbReference>
<evidence type="ECO:0000259" key="2">
    <source>
        <dbReference type="PROSITE" id="PS50263"/>
    </source>
</evidence>
<dbReference type="SUPFAM" id="SSF56317">
    <property type="entry name" value="Carbon-nitrogen hydrolase"/>
    <property type="match status" value="1"/>
</dbReference>
<evidence type="ECO:0000256" key="1">
    <source>
        <dbReference type="ARBA" id="ARBA00008129"/>
    </source>
</evidence>
<keyword evidence="4" id="KW-1185">Reference proteome</keyword>
<feature type="domain" description="CN hydrolase" evidence="2">
    <location>
        <begin position="6"/>
        <end position="289"/>
    </location>
</feature>
<dbReference type="Pfam" id="PF00795">
    <property type="entry name" value="CN_hydrolase"/>
    <property type="match status" value="1"/>
</dbReference>
<dbReference type="STRING" id="1095630.A0A2J6TJS1"/>
<name>A0A2J6TJS1_9HELO</name>